<keyword evidence="3 5" id="KW-0288">FMN</keyword>
<feature type="binding site" evidence="5 7">
    <location>
        <position position="105"/>
    </location>
    <ligand>
        <name>FMN</name>
        <dbReference type="ChEBI" id="CHEBI:58210"/>
    </ligand>
</feature>
<gene>
    <name evidence="5 10" type="primary">pdxH</name>
    <name evidence="10" type="ORF">CWI71_10905</name>
</gene>
<comment type="function">
    <text evidence="5">Catalyzes the oxidation of either pyridoxine 5'-phosphate (PNP) or pyridoxamine 5'-phosphate (PMP) into pyridoxal 5'-phosphate (PLP).</text>
</comment>
<comment type="caution">
    <text evidence="10">The sequence shown here is derived from an EMBL/GenBank/DDBJ whole genome shotgun (WGS) entry which is preliminary data.</text>
</comment>
<feature type="binding site" evidence="6">
    <location>
        <begin position="7"/>
        <end position="10"/>
    </location>
    <ligand>
        <name>substrate</name>
    </ligand>
</feature>
<evidence type="ECO:0000256" key="6">
    <source>
        <dbReference type="PIRSR" id="PIRSR000190-1"/>
    </source>
</evidence>
<accession>A0A432YAG5</accession>
<dbReference type="OrthoDB" id="9780392at2"/>
<evidence type="ECO:0000259" key="8">
    <source>
        <dbReference type="Pfam" id="PF01243"/>
    </source>
</evidence>
<feature type="binding site" evidence="5 7">
    <location>
        <position position="83"/>
    </location>
    <ligand>
        <name>FMN</name>
        <dbReference type="ChEBI" id="CHEBI:58210"/>
    </ligand>
</feature>
<dbReference type="NCBIfam" id="NF004231">
    <property type="entry name" value="PRK05679.1"/>
    <property type="match status" value="1"/>
</dbReference>
<comment type="subunit">
    <text evidence="5">Homodimer.</text>
</comment>
<feature type="binding site" evidence="5 7">
    <location>
        <position position="195"/>
    </location>
    <ligand>
        <name>FMN</name>
        <dbReference type="ChEBI" id="CHEBI:58210"/>
    </ligand>
</feature>
<keyword evidence="4 5" id="KW-0560">Oxidoreductase</keyword>
<dbReference type="Pfam" id="PF10590">
    <property type="entry name" value="PNP_phzG_C"/>
    <property type="match status" value="1"/>
</dbReference>
<evidence type="ECO:0000259" key="9">
    <source>
        <dbReference type="Pfam" id="PF10590"/>
    </source>
</evidence>
<dbReference type="NCBIfam" id="TIGR00558">
    <property type="entry name" value="pdxH"/>
    <property type="match status" value="1"/>
</dbReference>
<dbReference type="EMBL" id="PIPY01000012">
    <property type="protein sequence ID" value="RUO57912.1"/>
    <property type="molecule type" value="Genomic_DNA"/>
</dbReference>
<comment type="catalytic activity">
    <reaction evidence="5">
        <text>pyridoxine 5'-phosphate + O2 = pyridoxal 5'-phosphate + H2O2</text>
        <dbReference type="Rhea" id="RHEA:15149"/>
        <dbReference type="ChEBI" id="CHEBI:15379"/>
        <dbReference type="ChEBI" id="CHEBI:16240"/>
        <dbReference type="ChEBI" id="CHEBI:58589"/>
        <dbReference type="ChEBI" id="CHEBI:597326"/>
        <dbReference type="EC" id="1.4.3.5"/>
    </reaction>
</comment>
<dbReference type="InterPro" id="IPR012349">
    <property type="entry name" value="Split_barrel_FMN-bd"/>
</dbReference>
<sequence length="213" mass="24794">MKLHDERRDYERAQLRRSVLRADPFQQFGQWFESAKESGLLADPTAFTLATVNALGQPHQRIVLLKDFDQQGFVFFTNYASQKGDDIAANDRVAMHFAWLQLEQQVRIEGRASKVTREVSEAYFHSRPRASQLGALASAQSSPIASRDELEQRYHELTSDYEGEQVPMPDSWGGYRIEPQFFEFWQGGKYRLHDRFTYTRQANGEWVIERLQP</sequence>
<feature type="binding site" evidence="5 7">
    <location>
        <begin position="76"/>
        <end position="77"/>
    </location>
    <ligand>
        <name>FMN</name>
        <dbReference type="ChEBI" id="CHEBI:58210"/>
    </ligand>
</feature>
<dbReference type="InterPro" id="IPR011576">
    <property type="entry name" value="Pyridox_Oxase_N"/>
</dbReference>
<dbReference type="InterPro" id="IPR019740">
    <property type="entry name" value="Pyridox_Oxase_CS"/>
</dbReference>
<dbReference type="SUPFAM" id="SSF50475">
    <property type="entry name" value="FMN-binding split barrel"/>
    <property type="match status" value="1"/>
</dbReference>
<dbReference type="GO" id="GO:0008615">
    <property type="term" value="P:pyridoxine biosynthetic process"/>
    <property type="evidence" value="ECO:0007669"/>
    <property type="project" value="UniProtKB-UniRule"/>
</dbReference>
<organism evidence="10 11">
    <name type="scientific">Pseudidiomarina insulisalsae</name>
    <dbReference type="NCBI Taxonomy" id="575789"/>
    <lineage>
        <taxon>Bacteria</taxon>
        <taxon>Pseudomonadati</taxon>
        <taxon>Pseudomonadota</taxon>
        <taxon>Gammaproteobacteria</taxon>
        <taxon>Alteromonadales</taxon>
        <taxon>Idiomarinaceae</taxon>
        <taxon>Pseudidiomarina</taxon>
    </lineage>
</organism>
<dbReference type="RefSeq" id="WP_126755302.1">
    <property type="nucleotide sequence ID" value="NZ_PIPY01000012.1"/>
</dbReference>
<feature type="binding site" evidence="5 7">
    <location>
        <position position="185"/>
    </location>
    <ligand>
        <name>FMN</name>
        <dbReference type="ChEBI" id="CHEBI:58210"/>
    </ligand>
</feature>
<dbReference type="InterPro" id="IPR000659">
    <property type="entry name" value="Pyridox_Oxase"/>
</dbReference>
<evidence type="ECO:0000256" key="7">
    <source>
        <dbReference type="PIRSR" id="PIRSR000190-2"/>
    </source>
</evidence>
<dbReference type="GO" id="GO:0004733">
    <property type="term" value="F:pyridoxamine phosphate oxidase activity"/>
    <property type="evidence" value="ECO:0007669"/>
    <property type="project" value="UniProtKB-UniRule"/>
</dbReference>
<comment type="catalytic activity">
    <reaction evidence="5">
        <text>pyridoxamine 5'-phosphate + O2 + H2O = pyridoxal 5'-phosphate + H2O2 + NH4(+)</text>
        <dbReference type="Rhea" id="RHEA:15817"/>
        <dbReference type="ChEBI" id="CHEBI:15377"/>
        <dbReference type="ChEBI" id="CHEBI:15379"/>
        <dbReference type="ChEBI" id="CHEBI:16240"/>
        <dbReference type="ChEBI" id="CHEBI:28938"/>
        <dbReference type="ChEBI" id="CHEBI:58451"/>
        <dbReference type="ChEBI" id="CHEBI:597326"/>
        <dbReference type="EC" id="1.4.3.5"/>
    </reaction>
</comment>
<dbReference type="GO" id="GO:0010181">
    <property type="term" value="F:FMN binding"/>
    <property type="evidence" value="ECO:0007669"/>
    <property type="project" value="UniProtKB-UniRule"/>
</dbReference>
<evidence type="ECO:0000256" key="5">
    <source>
        <dbReference type="HAMAP-Rule" id="MF_01629"/>
    </source>
</evidence>
<evidence type="ECO:0000256" key="2">
    <source>
        <dbReference type="ARBA" id="ARBA00022630"/>
    </source>
</evidence>
<reference evidence="11" key="1">
    <citation type="journal article" date="2018" name="Front. Microbiol.">
        <title>Genome-Based Analysis Reveals the Taxonomy and Diversity of the Family Idiomarinaceae.</title>
        <authorList>
            <person name="Liu Y."/>
            <person name="Lai Q."/>
            <person name="Shao Z."/>
        </authorList>
    </citation>
    <scope>NUCLEOTIDE SEQUENCE [LARGE SCALE GENOMIC DNA]</scope>
    <source>
        <strain evidence="11">CVS-6</strain>
    </source>
</reference>
<dbReference type="Pfam" id="PF01243">
    <property type="entry name" value="PNPOx_N"/>
    <property type="match status" value="1"/>
</dbReference>
<feature type="binding site" evidence="5 6">
    <location>
        <position position="123"/>
    </location>
    <ligand>
        <name>substrate</name>
    </ligand>
</feature>
<dbReference type="InterPro" id="IPR019576">
    <property type="entry name" value="Pyridoxamine_oxidase_dimer_C"/>
</dbReference>
<evidence type="ECO:0000313" key="11">
    <source>
        <dbReference type="Proteomes" id="UP000288259"/>
    </source>
</evidence>
<comment type="pathway">
    <text evidence="5">Cofactor metabolism; pyridoxal 5'-phosphate salvage; pyridoxal 5'-phosphate from pyridoxine 5'-phosphate: step 1/1.</text>
</comment>
<feature type="binding site" evidence="5 6">
    <location>
        <position position="127"/>
    </location>
    <ligand>
        <name>substrate</name>
    </ligand>
</feature>
<dbReference type="UniPathway" id="UPA01068">
    <property type="reaction ID" value="UER00304"/>
</dbReference>
<dbReference type="AlphaFoldDB" id="A0A432YAG5"/>
<keyword evidence="2 5" id="KW-0285">Flavoprotein</keyword>
<evidence type="ECO:0000256" key="1">
    <source>
        <dbReference type="ARBA" id="ARBA00007301"/>
    </source>
</evidence>
<keyword evidence="5" id="KW-0664">Pyridoxine biosynthesis</keyword>
<dbReference type="PANTHER" id="PTHR10851">
    <property type="entry name" value="PYRIDOXINE-5-PHOSPHATE OXIDASE"/>
    <property type="match status" value="1"/>
</dbReference>
<feature type="binding site" evidence="5 7">
    <location>
        <begin position="61"/>
        <end position="66"/>
    </location>
    <ligand>
        <name>FMN</name>
        <dbReference type="ChEBI" id="CHEBI:58210"/>
    </ligand>
</feature>
<feature type="binding site" evidence="5 6">
    <location>
        <position position="131"/>
    </location>
    <ligand>
        <name>substrate</name>
    </ligand>
</feature>
<dbReference type="Gene3D" id="2.30.110.10">
    <property type="entry name" value="Electron Transport, Fmn-binding Protein, Chain A"/>
    <property type="match status" value="1"/>
</dbReference>
<comment type="cofactor">
    <cofactor evidence="5 7">
        <name>FMN</name>
        <dbReference type="ChEBI" id="CHEBI:58210"/>
    </cofactor>
    <text evidence="5 7">Binds 1 FMN per subunit.</text>
</comment>
<dbReference type="Proteomes" id="UP000288259">
    <property type="component" value="Unassembled WGS sequence"/>
</dbReference>
<dbReference type="EC" id="1.4.3.5" evidence="5"/>
<comment type="caution">
    <text evidence="5">Lacks conserved residue(s) required for the propagation of feature annotation.</text>
</comment>
<dbReference type="HAMAP" id="MF_01629">
    <property type="entry name" value="PdxH"/>
    <property type="match status" value="1"/>
</dbReference>
<feature type="domain" description="Pyridoxamine 5'-phosphate oxidase N-terminal" evidence="8">
    <location>
        <begin position="40"/>
        <end position="156"/>
    </location>
</feature>
<protein>
    <recommendedName>
        <fullName evidence="5">Pyridoxine/pyridoxamine 5'-phosphate oxidase</fullName>
        <ecNumber evidence="5">1.4.3.5</ecNumber>
    </recommendedName>
    <alternativeName>
        <fullName evidence="5">PNP/PMP oxidase</fullName>
        <shortName evidence="5">PNPOx</shortName>
    </alternativeName>
    <alternativeName>
        <fullName evidence="5">Pyridoxal 5'-phosphate synthase</fullName>
    </alternativeName>
</protein>
<dbReference type="PIRSF" id="PIRSF000190">
    <property type="entry name" value="Pyd_amn-ph_oxd"/>
    <property type="match status" value="1"/>
</dbReference>
<keyword evidence="11" id="KW-1185">Reference proteome</keyword>
<dbReference type="PANTHER" id="PTHR10851:SF0">
    <property type="entry name" value="PYRIDOXINE-5'-PHOSPHATE OXIDASE"/>
    <property type="match status" value="1"/>
</dbReference>
<feature type="binding site" evidence="5 6">
    <location>
        <position position="66"/>
    </location>
    <ligand>
        <name>substrate</name>
    </ligand>
</feature>
<feature type="binding site" evidence="5 7">
    <location>
        <begin position="140"/>
        <end position="141"/>
    </location>
    <ligand>
        <name>FMN</name>
        <dbReference type="ChEBI" id="CHEBI:58210"/>
    </ligand>
</feature>
<name>A0A432YAG5_9GAMM</name>
<comment type="similarity">
    <text evidence="1 5">Belongs to the pyridoxamine 5'-phosphate oxidase family.</text>
</comment>
<comment type="pathway">
    <text evidence="5">Cofactor metabolism; pyridoxal 5'-phosphate salvage; pyridoxal 5'-phosphate from pyridoxamine 5'-phosphate: step 1/1.</text>
</comment>
<evidence type="ECO:0000313" key="10">
    <source>
        <dbReference type="EMBL" id="RUO57912.1"/>
    </source>
</evidence>
<feature type="domain" description="Pyridoxine 5'-phosphate oxidase dimerisation C-terminal" evidence="9">
    <location>
        <begin position="172"/>
        <end position="213"/>
    </location>
</feature>
<evidence type="ECO:0000256" key="3">
    <source>
        <dbReference type="ARBA" id="ARBA00022643"/>
    </source>
</evidence>
<dbReference type="PROSITE" id="PS01064">
    <property type="entry name" value="PYRIDOX_OXIDASE"/>
    <property type="match status" value="1"/>
</dbReference>
<feature type="binding site" evidence="5 6">
    <location>
        <begin position="191"/>
        <end position="193"/>
    </location>
    <ligand>
        <name>substrate</name>
    </ligand>
</feature>
<proteinExistence type="inferred from homology"/>
<evidence type="ECO:0000256" key="4">
    <source>
        <dbReference type="ARBA" id="ARBA00023002"/>
    </source>
</evidence>